<dbReference type="VEuPathDB" id="FungiDB:YALI1_F30004g"/>
<dbReference type="EMBL" id="CP017558">
    <property type="protein sequence ID" value="AOW07581.1"/>
    <property type="molecule type" value="Genomic_DNA"/>
</dbReference>
<dbReference type="FunFam" id="2.20.25.420:FF:000001">
    <property type="entry name" value="Zinc finger protein ZPR1"/>
    <property type="match status" value="1"/>
</dbReference>
<dbReference type="Proteomes" id="UP000256601">
    <property type="component" value="Unassembled WGS sequence"/>
</dbReference>
<dbReference type="Pfam" id="PF03367">
    <property type="entry name" value="Zn_ribbon_ZPR1"/>
    <property type="match status" value="2"/>
</dbReference>
<reference evidence="11 13" key="1">
    <citation type="journal article" date="2016" name="PLoS ONE">
        <title>Sequence Assembly of Yarrowia lipolytica Strain W29/CLIB89 Shows Transposable Element Diversity.</title>
        <authorList>
            <person name="Magnan C."/>
            <person name="Yu J."/>
            <person name="Chang I."/>
            <person name="Jahn E."/>
            <person name="Kanomata Y."/>
            <person name="Wu J."/>
            <person name="Zeller M."/>
            <person name="Oakes M."/>
            <person name="Baldi P."/>
            <person name="Sandmeyer S."/>
        </authorList>
    </citation>
    <scope>NUCLEOTIDE SEQUENCE [LARGE SCALE GENOMIC DNA]</scope>
    <source>
        <strain evidence="11">CLIB89</strain>
        <strain evidence="13">CLIB89(W29)</strain>
    </source>
</reference>
<evidence type="ECO:0000256" key="1">
    <source>
        <dbReference type="ARBA" id="ARBA00004123"/>
    </source>
</evidence>
<keyword evidence="4" id="KW-0677">Repeat</keyword>
<dbReference type="GO" id="GO:0008270">
    <property type="term" value="F:zinc ion binding"/>
    <property type="evidence" value="ECO:0007669"/>
    <property type="project" value="UniProtKB-KW"/>
</dbReference>
<dbReference type="GeneID" id="2908803"/>
<gene>
    <name evidence="12" type="ORF">B0I71DRAFT_127695</name>
    <name evidence="11" type="ORF">YALI1_F30004g</name>
</gene>
<reference evidence="12 14" key="2">
    <citation type="submission" date="2018-07" db="EMBL/GenBank/DDBJ databases">
        <title>Draft Genome Assemblies for Five Robust Yarrowia lipolytica Strains Exhibiting High Lipid Production and Pentose Sugar Utilization and Sugar Alcohol Secretion from Undetoxified Lignocellulosic Biomass Hydrolysates.</title>
        <authorList>
            <consortium name="DOE Joint Genome Institute"/>
            <person name="Walker C."/>
            <person name="Ryu S."/>
            <person name="Na H."/>
            <person name="Zane M."/>
            <person name="LaButti K."/>
            <person name="Lipzen A."/>
            <person name="Haridas S."/>
            <person name="Barry K."/>
            <person name="Grigoriev I.V."/>
            <person name="Quarterman J."/>
            <person name="Slininger P."/>
            <person name="Dien B."/>
            <person name="Trinh C.T."/>
        </authorList>
    </citation>
    <scope>NUCLEOTIDE SEQUENCE [LARGE SCALE GENOMIC DNA]</scope>
    <source>
        <strain evidence="12 14">YB392</strain>
    </source>
</reference>
<accession>A0A1D8NPL5</accession>
<dbReference type="InterPro" id="IPR040141">
    <property type="entry name" value="ZPR1"/>
</dbReference>
<dbReference type="FunFam" id="2.60.120.1040:FF:000003">
    <property type="entry name" value="Zinc finger protein zpr1"/>
    <property type="match status" value="1"/>
</dbReference>
<dbReference type="AlphaFoldDB" id="A0A1D8NPL5"/>
<name>A0A1D8NPL5_YARLL</name>
<dbReference type="FunFam" id="2.60.120.1040:FF:000001">
    <property type="entry name" value="Zinc finger protein ZPR1"/>
    <property type="match status" value="1"/>
</dbReference>
<dbReference type="PANTHER" id="PTHR10876">
    <property type="entry name" value="ZINC FINGER PROTEIN ZPR1"/>
    <property type="match status" value="1"/>
</dbReference>
<dbReference type="EMBL" id="KZ857326">
    <property type="protein sequence ID" value="RDW28348.1"/>
    <property type="molecule type" value="Genomic_DNA"/>
</dbReference>
<keyword evidence="7" id="KW-0539">Nucleus</keyword>
<evidence type="ECO:0000313" key="13">
    <source>
        <dbReference type="Proteomes" id="UP000182444"/>
    </source>
</evidence>
<evidence type="ECO:0000256" key="5">
    <source>
        <dbReference type="ARBA" id="ARBA00022771"/>
    </source>
</evidence>
<keyword evidence="6" id="KW-0862">Zinc</keyword>
<dbReference type="Proteomes" id="UP000182444">
    <property type="component" value="Chromosome 1F"/>
</dbReference>
<feature type="region of interest" description="Disordered" evidence="9">
    <location>
        <begin position="1"/>
        <end position="39"/>
    </location>
</feature>
<evidence type="ECO:0000313" key="11">
    <source>
        <dbReference type="EMBL" id="AOW07581.1"/>
    </source>
</evidence>
<dbReference type="NCBIfam" id="TIGR00310">
    <property type="entry name" value="ZPR1_znf"/>
    <property type="match status" value="2"/>
</dbReference>
<feature type="domain" description="Zinc finger ZPR1-type" evidence="10">
    <location>
        <begin position="300"/>
        <end position="461"/>
    </location>
</feature>
<evidence type="ECO:0000259" key="10">
    <source>
        <dbReference type="SMART" id="SM00709"/>
    </source>
</evidence>
<comment type="function">
    <text evidence="8">Acts as a protein folding chaperone for elongation factor 1-alpha.</text>
</comment>
<evidence type="ECO:0000256" key="2">
    <source>
        <dbReference type="ARBA" id="ARBA00008354"/>
    </source>
</evidence>
<evidence type="ECO:0000256" key="6">
    <source>
        <dbReference type="ARBA" id="ARBA00022833"/>
    </source>
</evidence>
<dbReference type="Gene3D" id="2.60.120.1040">
    <property type="entry name" value="ZPR1, A/B domain"/>
    <property type="match status" value="2"/>
</dbReference>
<dbReference type="OrthoDB" id="308464at2759"/>
<comment type="subcellular location">
    <subcellularLocation>
        <location evidence="1">Nucleus</location>
    </subcellularLocation>
</comment>
<feature type="compositionally biased region" description="Basic and acidic residues" evidence="9">
    <location>
        <begin position="471"/>
        <end position="492"/>
    </location>
</feature>
<proteinExistence type="inferred from homology"/>
<evidence type="ECO:0000256" key="9">
    <source>
        <dbReference type="SAM" id="MobiDB-lite"/>
    </source>
</evidence>
<evidence type="ECO:0000256" key="3">
    <source>
        <dbReference type="ARBA" id="ARBA00022723"/>
    </source>
</evidence>
<dbReference type="VEuPathDB" id="FungiDB:YALI0_F22803g"/>
<dbReference type="InterPro" id="IPR042452">
    <property type="entry name" value="ZPR1_Znf1/2"/>
</dbReference>
<evidence type="ECO:0000256" key="7">
    <source>
        <dbReference type="ARBA" id="ARBA00023242"/>
    </source>
</evidence>
<dbReference type="InterPro" id="IPR056180">
    <property type="entry name" value="ZPR1_jr_dom"/>
</dbReference>
<dbReference type="Pfam" id="PF22794">
    <property type="entry name" value="jr-ZPR1"/>
    <property type="match status" value="2"/>
</dbReference>
<dbReference type="OMA" id="FREVVIM"/>
<comment type="similarity">
    <text evidence="2">Belongs to the ZPR1 family.</text>
</comment>
<evidence type="ECO:0000256" key="8">
    <source>
        <dbReference type="ARBA" id="ARBA00054139"/>
    </source>
</evidence>
<dbReference type="InterPro" id="IPR004457">
    <property type="entry name" value="Znf_ZPR1"/>
</dbReference>
<evidence type="ECO:0000313" key="14">
    <source>
        <dbReference type="Proteomes" id="UP000256601"/>
    </source>
</evidence>
<dbReference type="RefSeq" id="XP_505766.1">
    <property type="nucleotide sequence ID" value="XM_505766.1"/>
</dbReference>
<dbReference type="FunFam" id="2.20.25.420:FF:000002">
    <property type="entry name" value="Zinc finger protein ZPR1"/>
    <property type="match status" value="1"/>
</dbReference>
<feature type="domain" description="Zinc finger ZPR1-type" evidence="10">
    <location>
        <begin position="63"/>
        <end position="222"/>
    </location>
</feature>
<evidence type="ECO:0000313" key="12">
    <source>
        <dbReference type="EMBL" id="RDW28348.1"/>
    </source>
</evidence>
<dbReference type="Gene3D" id="2.20.25.420">
    <property type="entry name" value="ZPR1, zinc finger domain"/>
    <property type="match status" value="2"/>
</dbReference>
<dbReference type="InterPro" id="IPR042451">
    <property type="entry name" value="ZPR1_A/B_dom"/>
</dbReference>
<dbReference type="SMART" id="SM00709">
    <property type="entry name" value="Zpr1"/>
    <property type="match status" value="2"/>
</dbReference>
<protein>
    <submittedName>
        <fullName evidence="12">ZPR1 zinc-finger domain-domain-containing protein</fullName>
    </submittedName>
</protein>
<organism evidence="11 13">
    <name type="scientific">Yarrowia lipolytica</name>
    <name type="common">Candida lipolytica</name>
    <dbReference type="NCBI Taxonomy" id="4952"/>
    <lineage>
        <taxon>Eukaryota</taxon>
        <taxon>Fungi</taxon>
        <taxon>Dikarya</taxon>
        <taxon>Ascomycota</taxon>
        <taxon>Saccharomycotina</taxon>
        <taxon>Dipodascomycetes</taxon>
        <taxon>Dipodascales</taxon>
        <taxon>Dipodascales incertae sedis</taxon>
        <taxon>Yarrowia</taxon>
    </lineage>
</organism>
<dbReference type="PANTHER" id="PTHR10876:SF0">
    <property type="entry name" value="ZINC FINGER PROTEIN ZPR1"/>
    <property type="match status" value="1"/>
</dbReference>
<dbReference type="GO" id="GO:0005634">
    <property type="term" value="C:nucleus"/>
    <property type="evidence" value="ECO:0007669"/>
    <property type="project" value="UniProtKB-SubCell"/>
</dbReference>
<dbReference type="KEGG" id="yli:2908803"/>
<keyword evidence="5 12" id="KW-0863">Zinc-finger</keyword>
<keyword evidence="3" id="KW-0479">Metal-binding</keyword>
<feature type="compositionally biased region" description="Basic and acidic residues" evidence="9">
    <location>
        <begin position="11"/>
        <end position="20"/>
    </location>
</feature>
<evidence type="ECO:0000256" key="4">
    <source>
        <dbReference type="ARBA" id="ARBA00022737"/>
    </source>
</evidence>
<sequence>MADNTNTNVPVHDDKRQKTEEDAEMFQSVGDHASNVDNQVDSQGLRKTGAEDAEGHPVQEIESFCVNCEKTGITRLLLTRIPYFREIVLMSFECPHCHLKNSEIQPAAQVSEKGSKYMLRVEKKEDLARQVVKSDSGNVKFVELDVEIPAKRGQLTNVEGLLTQLAEDLESDQPVRQHVDPETHAKIEEFLAKIRGTIEGDEQRYPFTVQVDDPAGNSWIEYVPGEPSSKWSHVEYFRTKAMAKALGLSVQEDDTPARNQSVAQAVNDAAPSITAASDTITTADGSEIENMHSEVQTFESSCPSCFSKNCPTNMKVVNIPHFKDVIIMATVCEDCGYKSNEVKTGGEVPEKGKRTTLLCDDPEDLTRDILKSESCRLHIPELDLDLTAGTLGGRFTTIEGLLNQVHDELDERVFTQTSDSMTVETEQRWRTFLARLKSAAEGKIPFTLVMEDPLAASYIQNPFAPDADPNMNHEDFERTDEQNDDLGLKDMNVESYQEQPKEEAN</sequence>
<dbReference type="eggNOG" id="KOG2703">
    <property type="taxonomic scope" value="Eukaryota"/>
</dbReference>
<feature type="region of interest" description="Disordered" evidence="9">
    <location>
        <begin position="460"/>
        <end position="505"/>
    </location>
</feature>